<accession>A0A8R1Z338</accession>
<name>A0A2A6BCD3_PRIPA</name>
<keyword evidence="2" id="KW-1185">Reference proteome</keyword>
<dbReference type="AlphaFoldDB" id="A0A2A6BCD3"/>
<organism evidence="1 2">
    <name type="scientific">Pristionchus pacificus</name>
    <name type="common">Parasitic nematode worm</name>
    <dbReference type="NCBI Taxonomy" id="54126"/>
    <lineage>
        <taxon>Eukaryota</taxon>
        <taxon>Metazoa</taxon>
        <taxon>Ecdysozoa</taxon>
        <taxon>Nematoda</taxon>
        <taxon>Chromadorea</taxon>
        <taxon>Rhabditida</taxon>
        <taxon>Rhabditina</taxon>
        <taxon>Diplogasteromorpha</taxon>
        <taxon>Diplogasteroidea</taxon>
        <taxon>Neodiplogasteridae</taxon>
        <taxon>Pristionchus</taxon>
    </lineage>
</organism>
<reference evidence="1" key="2">
    <citation type="submission" date="2022-06" db="UniProtKB">
        <authorList>
            <consortium name="EnsemblMetazoa"/>
        </authorList>
    </citation>
    <scope>IDENTIFICATION</scope>
    <source>
        <strain evidence="1">PS312</strain>
    </source>
</reference>
<dbReference type="Proteomes" id="UP000005239">
    <property type="component" value="Unassembled WGS sequence"/>
</dbReference>
<sequence>DIPYADKEWEWKTILDFGTVFKLFRLHVRWANNSVTWTDGMNFTDFRAEVIEMIKRQSIKYPQRPLGMIDHYHLRTAFDIDIHDFFPGYSKRAVQPDNTADRTRVKPVYTLRQQKFLTPIAQRYWTSDAANTRLDIHIKIVQREERELKLKINEMYRTPRVSVHTAMDPSVLMTPKVHARQARGRTLYRDTPASISGDLMTTTVNRRIMKGCRTDGQSSRDLMITTANRRIMKGYRTASQAAI</sequence>
<protein>
    <submittedName>
        <fullName evidence="1">Uncharacterized protein</fullName>
    </submittedName>
</protein>
<evidence type="ECO:0000313" key="1">
    <source>
        <dbReference type="EnsemblMetazoa" id="PPA43539.1"/>
    </source>
</evidence>
<proteinExistence type="predicted"/>
<gene>
    <name evidence="1" type="primary">WBGene00281908</name>
</gene>
<dbReference type="EnsemblMetazoa" id="PPA43539.1">
    <property type="protein sequence ID" value="PPA43539.1"/>
    <property type="gene ID" value="WBGene00281908"/>
</dbReference>
<evidence type="ECO:0000313" key="2">
    <source>
        <dbReference type="Proteomes" id="UP000005239"/>
    </source>
</evidence>
<reference evidence="2" key="1">
    <citation type="journal article" date="2008" name="Nat. Genet.">
        <title>The Pristionchus pacificus genome provides a unique perspective on nematode lifestyle and parasitism.</title>
        <authorList>
            <person name="Dieterich C."/>
            <person name="Clifton S.W."/>
            <person name="Schuster L.N."/>
            <person name="Chinwalla A."/>
            <person name="Delehaunty K."/>
            <person name="Dinkelacker I."/>
            <person name="Fulton L."/>
            <person name="Fulton R."/>
            <person name="Godfrey J."/>
            <person name="Minx P."/>
            <person name="Mitreva M."/>
            <person name="Roeseler W."/>
            <person name="Tian H."/>
            <person name="Witte H."/>
            <person name="Yang S.P."/>
            <person name="Wilson R.K."/>
            <person name="Sommer R.J."/>
        </authorList>
    </citation>
    <scope>NUCLEOTIDE SEQUENCE [LARGE SCALE GENOMIC DNA]</scope>
    <source>
        <strain evidence="2">PS312</strain>
    </source>
</reference>
<accession>A0A2A6BCD3</accession>